<dbReference type="Proteomes" id="UP001168972">
    <property type="component" value="Unassembled WGS sequence"/>
</dbReference>
<dbReference type="GO" id="GO:0008023">
    <property type="term" value="C:transcription elongation factor complex"/>
    <property type="evidence" value="ECO:0007669"/>
    <property type="project" value="InterPro"/>
</dbReference>
<feature type="domain" description="Little elongation complex subunit 2 C-terminal" evidence="2">
    <location>
        <begin position="393"/>
        <end position="609"/>
    </location>
</feature>
<dbReference type="GO" id="GO:0045945">
    <property type="term" value="P:positive regulation of transcription by RNA polymerase III"/>
    <property type="evidence" value="ECO:0007669"/>
    <property type="project" value="TreeGrafter"/>
</dbReference>
<protein>
    <recommendedName>
        <fullName evidence="2">Little elongation complex subunit 2 C-terminal domain-containing protein</fullName>
    </recommendedName>
</protein>
<reference evidence="3" key="1">
    <citation type="journal article" date="2023" name="bioRxiv">
        <title>Scaffold-level genome assemblies of two parasitoid biocontrol wasps reveal the parthenogenesis mechanism and an associated novel virus.</title>
        <authorList>
            <person name="Inwood S."/>
            <person name="Skelly J."/>
            <person name="Guhlin J."/>
            <person name="Harrop T."/>
            <person name="Goldson S."/>
            <person name="Dearden P."/>
        </authorList>
    </citation>
    <scope>NUCLEOTIDE SEQUENCE</scope>
    <source>
        <strain evidence="3">Lincoln</strain>
        <tissue evidence="3">Whole body</tissue>
    </source>
</reference>
<comment type="caution">
    <text evidence="3">The sequence shown here is derived from an EMBL/GenBank/DDBJ whole genome shotgun (WGS) entry which is preliminary data.</text>
</comment>
<dbReference type="AlphaFoldDB" id="A0AA39G8E0"/>
<organism evidence="3 4">
    <name type="scientific">Microctonus hyperodae</name>
    <name type="common">Parasitoid wasp</name>
    <dbReference type="NCBI Taxonomy" id="165561"/>
    <lineage>
        <taxon>Eukaryota</taxon>
        <taxon>Metazoa</taxon>
        <taxon>Ecdysozoa</taxon>
        <taxon>Arthropoda</taxon>
        <taxon>Hexapoda</taxon>
        <taxon>Insecta</taxon>
        <taxon>Pterygota</taxon>
        <taxon>Neoptera</taxon>
        <taxon>Endopterygota</taxon>
        <taxon>Hymenoptera</taxon>
        <taxon>Apocrita</taxon>
        <taxon>Ichneumonoidea</taxon>
        <taxon>Braconidae</taxon>
        <taxon>Euphorinae</taxon>
        <taxon>Microctonus</taxon>
    </lineage>
</organism>
<accession>A0AA39G8E0</accession>
<dbReference type="GO" id="GO:0042796">
    <property type="term" value="P:snRNA transcription by RNA polymerase III"/>
    <property type="evidence" value="ECO:0007669"/>
    <property type="project" value="TreeGrafter"/>
</dbReference>
<evidence type="ECO:0000256" key="1">
    <source>
        <dbReference type="SAM" id="MobiDB-lite"/>
    </source>
</evidence>
<dbReference type="InterPro" id="IPR019535">
    <property type="entry name" value="ICE2_C"/>
</dbReference>
<feature type="region of interest" description="Disordered" evidence="1">
    <location>
        <begin position="611"/>
        <end position="643"/>
    </location>
</feature>
<evidence type="ECO:0000313" key="4">
    <source>
        <dbReference type="Proteomes" id="UP001168972"/>
    </source>
</evidence>
<keyword evidence="4" id="KW-1185">Reference proteome</keyword>
<dbReference type="Pfam" id="PF10505">
    <property type="entry name" value="NARG2_C"/>
    <property type="match status" value="1"/>
</dbReference>
<evidence type="ECO:0000259" key="2">
    <source>
        <dbReference type="Pfam" id="PF10505"/>
    </source>
</evidence>
<dbReference type="EMBL" id="JAQQBR010000001">
    <property type="protein sequence ID" value="KAK0183243.1"/>
    <property type="molecule type" value="Genomic_DNA"/>
</dbReference>
<name>A0AA39G8E0_MICHY</name>
<evidence type="ECO:0000313" key="3">
    <source>
        <dbReference type="EMBL" id="KAK0183243.1"/>
    </source>
</evidence>
<proteinExistence type="predicted"/>
<feature type="compositionally biased region" description="Polar residues" evidence="1">
    <location>
        <begin position="630"/>
        <end position="643"/>
    </location>
</feature>
<dbReference type="PANTHER" id="PTHR14633">
    <property type="entry name" value="LITTLE ELONGATION COMPLEX SUBUNIT 2"/>
    <property type="match status" value="1"/>
</dbReference>
<feature type="compositionally biased region" description="Basic residues" evidence="1">
    <location>
        <begin position="619"/>
        <end position="629"/>
    </location>
</feature>
<sequence>MEAFTNIDWHPSLNDIIDDEFINIDRLECESVMYNIIRGSYKDPFKNIHEDNYDLVTNEHINCAMKQAKDITAKSKTPTTSKLVADTVMKSSERPDYSESQCPKGTPYIPGVWKKPYRFPRLSSLTAEQHALCLRVILKFSRSEIPVAPTKRDMNELQTYMNLKSVIAKEQEEYLELAKNNWDGSKISIIREDLINSKWREKYKLLQNFHKTYDEVKTIAFNSEQKIHVNFISTVLEVGRIPKLQLPIAHNRNNVNPKSVLIRKKYFSNAELKRENYVHQDINCKNLAKEHNVDLVISTSGLKCLASNLNSNYNNTWILPVYIEEYNSKNIIFIDKPLPSTAKNIMEKNTWVYKYIIKNYLLRNDPESTIITNAENADSDVDETASSEIMKNTIERNHQYNLFTIGACGESQNELMKNKIQKDYKILVRTKIDAVEELENGMMGYVKLIPKLEHQTPLGCEAVTLDEAAKQWITLTFTPNAYVIRVRIDQPTSEYLQIEKRTTSSINNELNRLYNTKGENTLLLIYNIIECMKEMNPGRYLLRHTLRNGPFASLYLETNNPGKQSINLDVIYCENQLRTIPNTPWITLDKMTPTPASKFFKRMPVMFYPSKSVNQNPTKKIKRNRRKQSKSLNKFNSENADQV</sequence>
<dbReference type="GO" id="GO:0042795">
    <property type="term" value="P:snRNA transcription by RNA polymerase II"/>
    <property type="evidence" value="ECO:0007669"/>
    <property type="project" value="TreeGrafter"/>
</dbReference>
<dbReference type="PANTHER" id="PTHR14633:SF3">
    <property type="entry name" value="LITTLE ELONGATION COMPLEX SUBUNIT 2"/>
    <property type="match status" value="1"/>
</dbReference>
<gene>
    <name evidence="3" type="ORF">PV327_001302</name>
</gene>
<reference evidence="3" key="2">
    <citation type="submission" date="2023-03" db="EMBL/GenBank/DDBJ databases">
        <authorList>
            <person name="Inwood S.N."/>
            <person name="Skelly J.G."/>
            <person name="Guhlin J."/>
            <person name="Harrop T.W.R."/>
            <person name="Goldson S.G."/>
            <person name="Dearden P.K."/>
        </authorList>
    </citation>
    <scope>NUCLEOTIDE SEQUENCE</scope>
    <source>
        <strain evidence="3">Lincoln</strain>
        <tissue evidence="3">Whole body</tissue>
    </source>
</reference>